<dbReference type="GO" id="GO:0005886">
    <property type="term" value="C:plasma membrane"/>
    <property type="evidence" value="ECO:0007669"/>
    <property type="project" value="UniProtKB-SubCell"/>
</dbReference>
<evidence type="ECO:0000256" key="2">
    <source>
        <dbReference type="ARBA" id="ARBA00004193"/>
    </source>
</evidence>
<evidence type="ECO:0000256" key="7">
    <source>
        <dbReference type="ARBA" id="ARBA00023139"/>
    </source>
</evidence>
<dbReference type="EMBL" id="AP024169">
    <property type="protein sequence ID" value="BCN30066.1"/>
    <property type="molecule type" value="Genomic_DNA"/>
</dbReference>
<dbReference type="InterPro" id="IPR024370">
    <property type="entry name" value="PBP_domain"/>
</dbReference>
<evidence type="ECO:0000313" key="10">
    <source>
        <dbReference type="EMBL" id="BCN30066.1"/>
    </source>
</evidence>
<dbReference type="Gene3D" id="2.60.40.1080">
    <property type="match status" value="1"/>
</dbReference>
<evidence type="ECO:0000313" key="11">
    <source>
        <dbReference type="Proteomes" id="UP000595897"/>
    </source>
</evidence>
<dbReference type="PANTHER" id="PTHR30570:SF1">
    <property type="entry name" value="PHOSPHATE-BINDING PROTEIN PSTS"/>
    <property type="match status" value="1"/>
</dbReference>
<dbReference type="KEGG" id="ahb:bsdtb5_13610"/>
<dbReference type="SUPFAM" id="SSF53850">
    <property type="entry name" value="Periplasmic binding protein-like II"/>
    <property type="match status" value="1"/>
</dbReference>
<dbReference type="SUPFAM" id="SSF49373">
    <property type="entry name" value="Invasin/intimin cell-adhesion fragments"/>
    <property type="match status" value="1"/>
</dbReference>
<dbReference type="SMART" id="SM00635">
    <property type="entry name" value="BID_2"/>
    <property type="match status" value="1"/>
</dbReference>
<dbReference type="InterPro" id="IPR003343">
    <property type="entry name" value="Big_2"/>
</dbReference>
<dbReference type="Proteomes" id="UP000595897">
    <property type="component" value="Chromosome"/>
</dbReference>
<accession>A0A7R7ICN8</accession>
<dbReference type="Pfam" id="PF02368">
    <property type="entry name" value="Big_2"/>
    <property type="match status" value="1"/>
</dbReference>
<evidence type="ECO:0000256" key="5">
    <source>
        <dbReference type="ARBA" id="ARBA00022592"/>
    </source>
</evidence>
<evidence type="ECO:0000259" key="9">
    <source>
        <dbReference type="SMART" id="SM00635"/>
    </source>
</evidence>
<proteinExistence type="inferred from homology"/>
<keyword evidence="5" id="KW-0592">Phosphate transport</keyword>
<dbReference type="GO" id="GO:0006817">
    <property type="term" value="P:phosphate ion transport"/>
    <property type="evidence" value="ECO:0007669"/>
    <property type="project" value="UniProtKB-KW"/>
</dbReference>
<feature type="domain" description="BIG2" evidence="9">
    <location>
        <begin position="292"/>
        <end position="369"/>
    </location>
</feature>
<comment type="similarity">
    <text evidence="3">Belongs to the PstS family.</text>
</comment>
<reference evidence="10 11" key="1">
    <citation type="submission" date="2020-11" db="EMBL/GenBank/DDBJ databases">
        <title>Draft genome sequencing of a Lachnospiraceae strain isolated from anoxic soil subjected to BSD treatment.</title>
        <authorList>
            <person name="Uek A."/>
            <person name="Tonouchi A."/>
        </authorList>
    </citation>
    <scope>NUCLEOTIDE SEQUENCE [LARGE SCALE GENOMIC DNA]</scope>
    <source>
        <strain evidence="10 11">TB5</strain>
    </source>
</reference>
<keyword evidence="5" id="KW-0813">Transport</keyword>
<dbReference type="Pfam" id="PF12849">
    <property type="entry name" value="PBP_like_2"/>
    <property type="match status" value="1"/>
</dbReference>
<keyword evidence="6" id="KW-0732">Signal</keyword>
<evidence type="ECO:0000256" key="1">
    <source>
        <dbReference type="ARBA" id="ARBA00002841"/>
    </source>
</evidence>
<dbReference type="CDD" id="cd13653">
    <property type="entry name" value="PBP2_phosphate_like_1"/>
    <property type="match status" value="1"/>
</dbReference>
<dbReference type="PANTHER" id="PTHR30570">
    <property type="entry name" value="PERIPLASMIC PHOSPHATE BINDING COMPONENT OF PHOSPHATE ABC TRANSPORTER"/>
    <property type="match status" value="1"/>
</dbReference>
<evidence type="ECO:0000256" key="3">
    <source>
        <dbReference type="ARBA" id="ARBA00008725"/>
    </source>
</evidence>
<dbReference type="InterPro" id="IPR008964">
    <property type="entry name" value="Invasin/intimin_cell_adhesion"/>
</dbReference>
<protein>
    <recommendedName>
        <fullName evidence="9">BIG2 domain-containing protein</fullName>
    </recommendedName>
</protein>
<organism evidence="10 11">
    <name type="scientific">Anaeromicropila herbilytica</name>
    <dbReference type="NCBI Taxonomy" id="2785025"/>
    <lineage>
        <taxon>Bacteria</taxon>
        <taxon>Bacillati</taxon>
        <taxon>Bacillota</taxon>
        <taxon>Clostridia</taxon>
        <taxon>Lachnospirales</taxon>
        <taxon>Lachnospiraceae</taxon>
        <taxon>Anaeromicropila</taxon>
    </lineage>
</organism>
<keyword evidence="7" id="KW-0564">Palmitate</keyword>
<comment type="subunit">
    <text evidence="4">The complex is composed of two ATP-binding proteins (PstB), two transmembrane proteins (PstC and PstA) and a solute-binding protein (PstS).</text>
</comment>
<sequence>MKKFLSLVLVCAITFSNLGCSPKTVSAAKVTGTVVLSGSTSVNPLVQALSEAFMEKNSGIKIVEQNVTGSGAGIADAKDSKVDFGMSSRNLTSDEATSLEKVQICMDGLAVVVNKKNPLTNITPAQLYKIYTKDASSLKWNQISGSYTKGTKIAPFGREAGSGTRSCFEDFFKADYGTALPSGYDVKLDGSLSSTGVMQTSVQNNKGAIGYMSLGDMDESKVKALKIDGVEASKYSVADGTYAIKRPFLLVHNKSKEITPAAQAFLSFISSADGQKIIDKMGFVKNNLVRVKATSLKLRSLSIKITPGFTYYLNPTVSPVDTTNTTCTFTSSDSTVAKVSSAGIITGVKAGKATITVKTTDGSNLTKTCKVVVSAKKSGK</sequence>
<evidence type="ECO:0000256" key="4">
    <source>
        <dbReference type="ARBA" id="ARBA00011529"/>
    </source>
</evidence>
<comment type="function">
    <text evidence="1">Part of the ABC transporter complex PstSACB involved in phosphate import.</text>
</comment>
<dbReference type="InterPro" id="IPR050811">
    <property type="entry name" value="Phosphate_ABC_transporter"/>
</dbReference>
<dbReference type="AlphaFoldDB" id="A0A7R7ICN8"/>
<keyword evidence="8" id="KW-0449">Lipoprotein</keyword>
<dbReference type="RefSeq" id="WP_271715315.1">
    <property type="nucleotide sequence ID" value="NZ_AP024169.1"/>
</dbReference>
<keyword evidence="11" id="KW-1185">Reference proteome</keyword>
<name>A0A7R7ICN8_9FIRM</name>
<comment type="subcellular location">
    <subcellularLocation>
        <location evidence="2">Cell membrane</location>
        <topology evidence="2">Lipid-anchor</topology>
    </subcellularLocation>
</comment>
<evidence type="ECO:0000256" key="6">
    <source>
        <dbReference type="ARBA" id="ARBA00022729"/>
    </source>
</evidence>
<evidence type="ECO:0000256" key="8">
    <source>
        <dbReference type="ARBA" id="ARBA00023288"/>
    </source>
</evidence>
<dbReference type="Gene3D" id="3.40.190.10">
    <property type="entry name" value="Periplasmic binding protein-like II"/>
    <property type="match status" value="2"/>
</dbReference>
<gene>
    <name evidence="10" type="ORF">bsdtb5_13610</name>
</gene>